<keyword evidence="7" id="KW-1185">Reference proteome</keyword>
<evidence type="ECO:0000259" key="5">
    <source>
        <dbReference type="Pfam" id="PF18133"/>
    </source>
</evidence>
<organism evidence="6 7">
    <name type="scientific">Stomatobaculum longum</name>
    <dbReference type="NCBI Taxonomy" id="796942"/>
    <lineage>
        <taxon>Bacteria</taxon>
        <taxon>Bacillati</taxon>
        <taxon>Bacillota</taxon>
        <taxon>Clostridia</taxon>
        <taxon>Lachnospirales</taxon>
        <taxon>Lachnospiraceae</taxon>
        <taxon>Stomatobaculum</taxon>
    </lineage>
</organism>
<dbReference type="InterPro" id="IPR027417">
    <property type="entry name" value="P-loop_NTPase"/>
</dbReference>
<dbReference type="NCBIfam" id="TIGR00231">
    <property type="entry name" value="small_GTP"/>
    <property type="match status" value="1"/>
</dbReference>
<dbReference type="EMBL" id="AGEL01000014">
    <property type="protein sequence ID" value="EHO15951.1"/>
    <property type="molecule type" value="Genomic_DNA"/>
</dbReference>
<comment type="caution">
    <text evidence="6">The sequence shown here is derived from an EMBL/GenBank/DDBJ whole genome shotgun (WGS) entry which is preliminary data.</text>
</comment>
<dbReference type="InterPro" id="IPR006073">
    <property type="entry name" value="GTP-bd"/>
</dbReference>
<dbReference type="Gene3D" id="3.40.50.11420">
    <property type="match status" value="1"/>
</dbReference>
<dbReference type="GO" id="GO:0002098">
    <property type="term" value="P:tRNA wobble uridine modification"/>
    <property type="evidence" value="ECO:0007669"/>
    <property type="project" value="TreeGrafter"/>
</dbReference>
<feature type="domain" description="G" evidence="3">
    <location>
        <begin position="14"/>
        <end position="128"/>
    </location>
</feature>
<evidence type="ECO:0000259" key="4">
    <source>
        <dbReference type="Pfam" id="PF18128"/>
    </source>
</evidence>
<dbReference type="CDD" id="cd00880">
    <property type="entry name" value="Era_like"/>
    <property type="match status" value="1"/>
</dbReference>
<dbReference type="Pfam" id="PF01926">
    <property type="entry name" value="MMR_HSR1"/>
    <property type="match status" value="1"/>
</dbReference>
<protein>
    <submittedName>
        <fullName evidence="6">Hydrogenase maturation GTPase HydF</fullName>
    </submittedName>
</protein>
<evidence type="ECO:0000259" key="3">
    <source>
        <dbReference type="Pfam" id="PF01926"/>
    </source>
</evidence>
<evidence type="ECO:0000313" key="6">
    <source>
        <dbReference type="EMBL" id="EHO15951.1"/>
    </source>
</evidence>
<evidence type="ECO:0000313" key="7">
    <source>
        <dbReference type="Proteomes" id="UP000018466"/>
    </source>
</evidence>
<sequence>MQEFGASEKFRACIGIFGARNAGKSSLFNALSAQKAALVSDTPGTTTDPVKKTMEILPLGPITLIDTPGIDDEGELGRERVRRAEEMQKRCDAAILCLAGKREAGEAEEQLFRALAAKGIPLLAVITKAEALTEKERAESVAYVSGLLTRCGAKVKEIILCSAVSGEGIEEVKTAIGMLPRKAEKKPLLMDLVAPGDTVVLVCPQDESAPRGRLILPQQMAVRELLDGGAFPFLCQPEGLPALLSALREPPTLIITDSQAFAEVAACIPAEQPLSSFSMLLARQSGVLEEALIGAAAIWKLRDGDAVLISEGCTHKRQCKDIGTVKLPKLLEKAAEKKLRFYFSSGHEFPEDMREKEIRLVVHCGACMLGDTELLSRFQESRNADIPITNYGVALAAMQGILPRAAVPLLKEKRSRD</sequence>
<feature type="domain" description="Hydrogen maturase F dimerization" evidence="4">
    <location>
        <begin position="188"/>
        <end position="286"/>
    </location>
</feature>
<dbReference type="AlphaFoldDB" id="A0AA37DFT1"/>
<dbReference type="InterPro" id="IPR041606">
    <property type="entry name" value="HydF_dimer"/>
</dbReference>
<dbReference type="InterPro" id="IPR023873">
    <property type="entry name" value="FeFe-hyd_GTPase_HydF"/>
</dbReference>
<dbReference type="InterPro" id="IPR005225">
    <property type="entry name" value="Small_GTP-bd"/>
</dbReference>
<proteinExistence type="predicted"/>
<gene>
    <name evidence="6" type="ORF">HMPREF9623_01862</name>
</gene>
<dbReference type="PANTHER" id="PTHR42714:SF6">
    <property type="entry name" value="TRANSLATION INITIATION FACTOR IF-2"/>
    <property type="match status" value="1"/>
</dbReference>
<dbReference type="NCBIfam" id="TIGR03918">
    <property type="entry name" value="GTP_HydF"/>
    <property type="match status" value="1"/>
</dbReference>
<dbReference type="GO" id="GO:0005525">
    <property type="term" value="F:GTP binding"/>
    <property type="evidence" value="ECO:0007669"/>
    <property type="project" value="UniProtKB-KW"/>
</dbReference>
<dbReference type="GeneID" id="86941582"/>
<feature type="domain" description="Hydrogen maturase F tetramerization" evidence="5">
    <location>
        <begin position="291"/>
        <end position="405"/>
    </location>
</feature>
<dbReference type="InterPro" id="IPR040644">
    <property type="entry name" value="HydF_tetramer"/>
</dbReference>
<dbReference type="GO" id="GO:0005737">
    <property type="term" value="C:cytoplasm"/>
    <property type="evidence" value="ECO:0007669"/>
    <property type="project" value="TreeGrafter"/>
</dbReference>
<dbReference type="Gene3D" id="3.40.50.300">
    <property type="entry name" value="P-loop containing nucleotide triphosphate hydrolases"/>
    <property type="match status" value="1"/>
</dbReference>
<dbReference type="PRINTS" id="PR00326">
    <property type="entry name" value="GTP1OBG"/>
</dbReference>
<dbReference type="Pfam" id="PF18133">
    <property type="entry name" value="HydF_tetramer"/>
    <property type="match status" value="1"/>
</dbReference>
<dbReference type="GO" id="GO:0030488">
    <property type="term" value="P:tRNA methylation"/>
    <property type="evidence" value="ECO:0007669"/>
    <property type="project" value="TreeGrafter"/>
</dbReference>
<dbReference type="Pfam" id="PF18128">
    <property type="entry name" value="HydF_dimer"/>
    <property type="match status" value="1"/>
</dbReference>
<dbReference type="RefSeq" id="WP_009533680.1">
    <property type="nucleotide sequence ID" value="NZ_JH590864.1"/>
</dbReference>
<accession>A0AA37DFT1</accession>
<keyword evidence="2" id="KW-0342">GTP-binding</keyword>
<evidence type="ECO:0000256" key="1">
    <source>
        <dbReference type="ARBA" id="ARBA00022741"/>
    </source>
</evidence>
<dbReference type="Gene3D" id="3.40.50.11410">
    <property type="match status" value="1"/>
</dbReference>
<dbReference type="SUPFAM" id="SSF52540">
    <property type="entry name" value="P-loop containing nucleoside triphosphate hydrolases"/>
    <property type="match status" value="1"/>
</dbReference>
<evidence type="ECO:0000256" key="2">
    <source>
        <dbReference type="ARBA" id="ARBA00023134"/>
    </source>
</evidence>
<dbReference type="PANTHER" id="PTHR42714">
    <property type="entry name" value="TRNA MODIFICATION GTPASE GTPBP3"/>
    <property type="match status" value="1"/>
</dbReference>
<keyword evidence="1" id="KW-0547">Nucleotide-binding</keyword>
<name>A0AA37DFT1_9FIRM</name>
<reference evidence="6 7" key="1">
    <citation type="submission" date="2011-10" db="EMBL/GenBank/DDBJ databases">
        <title>The Genome Sequence of Lachnospiraceae bacterium ACC2.</title>
        <authorList>
            <consortium name="The Broad Institute Genome Sequencing Platform"/>
            <person name="Earl A."/>
            <person name="Ward D."/>
            <person name="Feldgarden M."/>
            <person name="Gevers D."/>
            <person name="Sizova M."/>
            <person name="Hazen A."/>
            <person name="Epstein S."/>
            <person name="Young S.K."/>
            <person name="Zeng Q."/>
            <person name="Gargeya S."/>
            <person name="Fitzgerald M."/>
            <person name="Haas B."/>
            <person name="Abouelleil A."/>
            <person name="Alvarado L."/>
            <person name="Arachchi H.M."/>
            <person name="Berlin A."/>
            <person name="Brown A."/>
            <person name="Chapman S.B."/>
            <person name="Chen Z."/>
            <person name="Dunbar C."/>
            <person name="Freedman E."/>
            <person name="Gearin G."/>
            <person name="Goldberg J."/>
            <person name="Griggs A."/>
            <person name="Gujja S."/>
            <person name="Heiman D."/>
            <person name="Howarth C."/>
            <person name="Larson L."/>
            <person name="Lui A."/>
            <person name="MacDonald P.J.P."/>
            <person name="Montmayeur A."/>
            <person name="Murphy C."/>
            <person name="Neiman D."/>
            <person name="Pearson M."/>
            <person name="Priest M."/>
            <person name="Roberts A."/>
            <person name="Saif S."/>
            <person name="Shea T."/>
            <person name="Shenoy N."/>
            <person name="Sisk P."/>
            <person name="Stolte C."/>
            <person name="Sykes S."/>
            <person name="Wortman J."/>
            <person name="Nusbaum C."/>
            <person name="Birren B."/>
        </authorList>
    </citation>
    <scope>NUCLEOTIDE SEQUENCE [LARGE SCALE GENOMIC DNA]</scope>
    <source>
        <strain evidence="6 7">ACC2</strain>
    </source>
</reference>
<dbReference type="Proteomes" id="UP000018466">
    <property type="component" value="Unassembled WGS sequence"/>
</dbReference>